<dbReference type="EMBL" id="QFFI01000038">
    <property type="protein sequence ID" value="PWG61339.1"/>
    <property type="molecule type" value="Genomic_DNA"/>
</dbReference>
<accession>A0A2U2MWW5</accession>
<proteinExistence type="predicted"/>
<evidence type="ECO:0000313" key="2">
    <source>
        <dbReference type="Proteomes" id="UP000245474"/>
    </source>
</evidence>
<gene>
    <name evidence="1" type="ORF">DEM34_16910</name>
</gene>
<dbReference type="Proteomes" id="UP000245474">
    <property type="component" value="Unassembled WGS sequence"/>
</dbReference>
<name>A0A2U2MWW5_9GAMM</name>
<reference evidence="1 2" key="1">
    <citation type="submission" date="2018-05" db="EMBL/GenBank/DDBJ databases">
        <title>Spiribacter halobius sp. nov., a moderately halophilic bacterium isolated from marine solar saltern.</title>
        <authorList>
            <person name="Zheng W.-S."/>
            <person name="Lu D.-C."/>
            <person name="Du Z.-J."/>
        </authorList>
    </citation>
    <scope>NUCLEOTIDE SEQUENCE [LARGE SCALE GENOMIC DNA]</scope>
    <source>
        <strain evidence="1 2">E85</strain>
    </source>
</reference>
<sequence length="374" mass="41481">MALLALLLCAPPVAGDSRLETQAFGNLHDSRLDRHFPLLSELMVGGHVLPGLHRNFVPQGVDYLAGHEGEAVLSGYFCKRFTARYRGPFRRCVLKRSALYLFDLESGRAQRLALLEEPDGTPMRRHAGGVAELYERLWLPDNFVVFRFSLEALRTADEPVITLRPENERAIGVDASGDFITAHEGTLWIGNFQRGRRGNPLPAHYQAPDAETRGWTAGYRIDQDTLRPVSQARYRVNFAGVAFEVYRPDAALHHRNKVQGMTFLDDTRVVLSTSFGPRRGALAFHRLAAAPIGDSAEGAAVTLPDGSTLPVQSLTRATRASVISTPPGAEGVSWDGQRLAVPFEGGAMPYRQRWRWREDRLLLLTPPPDPRVDG</sequence>
<comment type="caution">
    <text evidence="1">The sequence shown here is derived from an EMBL/GenBank/DDBJ whole genome shotgun (WGS) entry which is preliminary data.</text>
</comment>
<keyword evidence="2" id="KW-1185">Reference proteome</keyword>
<evidence type="ECO:0000313" key="1">
    <source>
        <dbReference type="EMBL" id="PWG61339.1"/>
    </source>
</evidence>
<dbReference type="AlphaFoldDB" id="A0A2U2MWW5"/>
<protein>
    <submittedName>
        <fullName evidence="1">Uncharacterized protein</fullName>
    </submittedName>
</protein>
<organism evidence="1 2">
    <name type="scientific">Sediminicurvatus halobius</name>
    <dbReference type="NCBI Taxonomy" id="2182432"/>
    <lineage>
        <taxon>Bacteria</taxon>
        <taxon>Pseudomonadati</taxon>
        <taxon>Pseudomonadota</taxon>
        <taxon>Gammaproteobacteria</taxon>
        <taxon>Chromatiales</taxon>
        <taxon>Ectothiorhodospiraceae</taxon>
        <taxon>Sediminicurvatus</taxon>
    </lineage>
</organism>